<dbReference type="InterPro" id="IPR050054">
    <property type="entry name" value="UPRTase/APRTase"/>
</dbReference>
<keyword evidence="10" id="KW-0808">Transferase</keyword>
<evidence type="ECO:0000256" key="9">
    <source>
        <dbReference type="ARBA" id="ARBA00022676"/>
    </source>
</evidence>
<reference evidence="15" key="1">
    <citation type="submission" date="2017-02" db="UniProtKB">
        <authorList>
            <consortium name="WormBaseParasite"/>
        </authorList>
    </citation>
    <scope>IDENTIFICATION</scope>
</reference>
<dbReference type="UniPathway" id="UPA00588">
    <property type="reaction ID" value="UER00646"/>
</dbReference>
<reference evidence="13 14" key="2">
    <citation type="submission" date="2018-11" db="EMBL/GenBank/DDBJ databases">
        <authorList>
            <consortium name="Pathogen Informatics"/>
        </authorList>
    </citation>
    <scope>NUCLEOTIDE SEQUENCE [LARGE SCALE GENOMIC DNA]</scope>
</reference>
<dbReference type="OrthoDB" id="363185at2759"/>
<comment type="catalytic activity">
    <reaction evidence="1">
        <text>AMP + diphosphate = 5-phospho-alpha-D-ribose 1-diphosphate + adenine</text>
        <dbReference type="Rhea" id="RHEA:16609"/>
        <dbReference type="ChEBI" id="CHEBI:16708"/>
        <dbReference type="ChEBI" id="CHEBI:33019"/>
        <dbReference type="ChEBI" id="CHEBI:58017"/>
        <dbReference type="ChEBI" id="CHEBI:456215"/>
        <dbReference type="EC" id="2.4.2.7"/>
    </reaction>
</comment>
<dbReference type="GO" id="GO:0005737">
    <property type="term" value="C:cytoplasm"/>
    <property type="evidence" value="ECO:0007669"/>
    <property type="project" value="UniProtKB-SubCell"/>
</dbReference>
<comment type="subcellular location">
    <subcellularLocation>
        <location evidence="3">Cytoplasm</location>
    </subcellularLocation>
</comment>
<dbReference type="GO" id="GO:0006168">
    <property type="term" value="P:adenine salvage"/>
    <property type="evidence" value="ECO:0007669"/>
    <property type="project" value="InterPro"/>
</dbReference>
<dbReference type="WBParaSite" id="TCLT_0000438801-mRNA-1">
    <property type="protein sequence ID" value="TCLT_0000438801-mRNA-1"/>
    <property type="gene ID" value="TCLT_0000438801"/>
</dbReference>
<feature type="domain" description="Phosphoribosyltransferase" evidence="12">
    <location>
        <begin position="49"/>
        <end position="169"/>
    </location>
</feature>
<evidence type="ECO:0000313" key="14">
    <source>
        <dbReference type="Proteomes" id="UP000276776"/>
    </source>
</evidence>
<dbReference type="OMA" id="QAYDLEY"/>
<comment type="similarity">
    <text evidence="5">Belongs to the purine/pyrimidine phosphoribosyltransferase family.</text>
</comment>
<comment type="pathway">
    <text evidence="4">Purine metabolism; AMP biosynthesis via salvage pathway; AMP from adenine: step 1/1.</text>
</comment>
<evidence type="ECO:0000256" key="11">
    <source>
        <dbReference type="ARBA" id="ARBA00022726"/>
    </source>
</evidence>
<dbReference type="Gene3D" id="3.40.50.2020">
    <property type="match status" value="1"/>
</dbReference>
<evidence type="ECO:0000256" key="10">
    <source>
        <dbReference type="ARBA" id="ARBA00022679"/>
    </source>
</evidence>
<dbReference type="GO" id="GO:0016208">
    <property type="term" value="F:AMP binding"/>
    <property type="evidence" value="ECO:0007669"/>
    <property type="project" value="TreeGrafter"/>
</dbReference>
<dbReference type="CDD" id="cd06223">
    <property type="entry name" value="PRTases_typeI"/>
    <property type="match status" value="1"/>
</dbReference>
<organism evidence="15">
    <name type="scientific">Thelazia callipaeda</name>
    <name type="common">Oriental eyeworm</name>
    <name type="synonym">Parasitic nematode</name>
    <dbReference type="NCBI Taxonomy" id="103827"/>
    <lineage>
        <taxon>Eukaryota</taxon>
        <taxon>Metazoa</taxon>
        <taxon>Ecdysozoa</taxon>
        <taxon>Nematoda</taxon>
        <taxon>Chromadorea</taxon>
        <taxon>Rhabditida</taxon>
        <taxon>Spirurina</taxon>
        <taxon>Spiruromorpha</taxon>
        <taxon>Thelazioidea</taxon>
        <taxon>Thelaziidae</taxon>
        <taxon>Thelazia</taxon>
    </lineage>
</organism>
<proteinExistence type="inferred from homology"/>
<keyword evidence="14" id="KW-1185">Reference proteome</keyword>
<comment type="function">
    <text evidence="2">Catalyzes a salvage reaction resulting in the formation of AMP, that is energically less costly than de novo synthesis.</text>
</comment>
<sequence length="194" mass="21506">MNKQVCVPSADNHELQCLKNKVKEKLQVYPDFPKPGIKFIDIMPLLRYPLLLEHLCEAIAKHAQTEIPVKIDAVAALEARFLFGPQIAFILKVPFVPIRKKGKLPGKTHKLAYQKEYGEDVIEVQEDAISQGTKVLLVDDLLATGGTLKAAALLVEKAGGDVAEAFTLIELAYLNPRKNLPEHIPIHTLISLTE</sequence>
<dbReference type="PANTHER" id="PTHR32315">
    <property type="entry name" value="ADENINE PHOSPHORIBOSYLTRANSFERASE"/>
    <property type="match status" value="1"/>
</dbReference>
<dbReference type="GO" id="GO:0002055">
    <property type="term" value="F:adenine binding"/>
    <property type="evidence" value="ECO:0007669"/>
    <property type="project" value="TreeGrafter"/>
</dbReference>
<evidence type="ECO:0000313" key="13">
    <source>
        <dbReference type="EMBL" id="VDN01476.1"/>
    </source>
</evidence>
<evidence type="ECO:0000256" key="5">
    <source>
        <dbReference type="ARBA" id="ARBA00008391"/>
    </source>
</evidence>
<dbReference type="Pfam" id="PF00156">
    <property type="entry name" value="Pribosyltran"/>
    <property type="match status" value="1"/>
</dbReference>
<dbReference type="InterPro" id="IPR029057">
    <property type="entry name" value="PRTase-like"/>
</dbReference>
<dbReference type="EMBL" id="UYYF01004286">
    <property type="protein sequence ID" value="VDN01476.1"/>
    <property type="molecule type" value="Genomic_DNA"/>
</dbReference>
<dbReference type="HAMAP" id="MF_00004">
    <property type="entry name" value="Aden_phosphoribosyltr"/>
    <property type="match status" value="1"/>
</dbReference>
<dbReference type="InterPro" id="IPR005764">
    <property type="entry name" value="Ade_phspho_trans"/>
</dbReference>
<evidence type="ECO:0000256" key="6">
    <source>
        <dbReference type="ARBA" id="ARBA00011893"/>
    </source>
</evidence>
<dbReference type="InterPro" id="IPR000836">
    <property type="entry name" value="PRTase_dom"/>
</dbReference>
<dbReference type="Proteomes" id="UP000276776">
    <property type="component" value="Unassembled WGS sequence"/>
</dbReference>
<name>A0A0N5CVP3_THECL</name>
<evidence type="ECO:0000313" key="15">
    <source>
        <dbReference type="WBParaSite" id="TCLT_0000438801-mRNA-1"/>
    </source>
</evidence>
<dbReference type="GO" id="GO:0006166">
    <property type="term" value="P:purine ribonucleoside salvage"/>
    <property type="evidence" value="ECO:0007669"/>
    <property type="project" value="UniProtKB-KW"/>
</dbReference>
<dbReference type="SUPFAM" id="SSF53271">
    <property type="entry name" value="PRTase-like"/>
    <property type="match status" value="1"/>
</dbReference>
<evidence type="ECO:0000259" key="12">
    <source>
        <dbReference type="Pfam" id="PF00156"/>
    </source>
</evidence>
<dbReference type="AlphaFoldDB" id="A0A0N5CVP3"/>
<dbReference type="STRING" id="103827.A0A0N5CVP3"/>
<protein>
    <recommendedName>
        <fullName evidence="7">Adenine phosphoribosyltransferase</fullName>
        <ecNumber evidence="6">2.4.2.7</ecNumber>
    </recommendedName>
</protein>
<evidence type="ECO:0000256" key="8">
    <source>
        <dbReference type="ARBA" id="ARBA00022490"/>
    </source>
</evidence>
<dbReference type="EC" id="2.4.2.7" evidence="6"/>
<dbReference type="GO" id="GO:0044209">
    <property type="term" value="P:AMP salvage"/>
    <property type="evidence" value="ECO:0007669"/>
    <property type="project" value="UniProtKB-UniPathway"/>
</dbReference>
<evidence type="ECO:0000256" key="4">
    <source>
        <dbReference type="ARBA" id="ARBA00004659"/>
    </source>
</evidence>
<keyword evidence="11" id="KW-0660">Purine salvage</keyword>
<evidence type="ECO:0000256" key="7">
    <source>
        <dbReference type="ARBA" id="ARBA00017366"/>
    </source>
</evidence>
<evidence type="ECO:0000256" key="2">
    <source>
        <dbReference type="ARBA" id="ARBA00003968"/>
    </source>
</evidence>
<dbReference type="NCBIfam" id="NF002636">
    <property type="entry name" value="PRK02304.1-5"/>
    <property type="match status" value="1"/>
</dbReference>
<accession>A0A0N5CVP3</accession>
<keyword evidence="9" id="KW-0328">Glycosyltransferase</keyword>
<evidence type="ECO:0000256" key="3">
    <source>
        <dbReference type="ARBA" id="ARBA00004496"/>
    </source>
</evidence>
<gene>
    <name evidence="13" type="ORF">TCLT_LOCUS4377</name>
</gene>
<dbReference type="GO" id="GO:0003999">
    <property type="term" value="F:adenine phosphoribosyltransferase activity"/>
    <property type="evidence" value="ECO:0007669"/>
    <property type="project" value="UniProtKB-EC"/>
</dbReference>
<dbReference type="PANTHER" id="PTHR32315:SF3">
    <property type="entry name" value="ADENINE PHOSPHORIBOSYLTRANSFERASE"/>
    <property type="match status" value="1"/>
</dbReference>
<dbReference type="FunFam" id="3.40.50.2020:FF:000021">
    <property type="entry name" value="Adenine phosphoribosyltransferase"/>
    <property type="match status" value="1"/>
</dbReference>
<keyword evidence="8" id="KW-0963">Cytoplasm</keyword>
<evidence type="ECO:0000256" key="1">
    <source>
        <dbReference type="ARBA" id="ARBA00000868"/>
    </source>
</evidence>